<sequence>MPHKATEKALADIIHAFGEAAYQAKQTGFDGVAVHGGHGNLIRSNQRSDRWGGSLTDRARLGLEVVREIRRRVGPVFPIMFRFSQWGWDYEAKIAANPAELETWLVPLADAGVDFFDAPTRRFWLPEFEGSDMNLAGWAKKITGKLAMTVGSVGLEDPLADPFAKIGATTNNLAELIRMLERGDFVLVAVGRALLANPDWANIVRDKRWDAIKPYDSGRLYETLGQARRRRGARAIGPPSLPDRFPNHAAKPSYDK</sequence>
<feature type="domain" description="NADH:flavin oxidoreductase/NADH oxidase N-terminal" evidence="10">
    <location>
        <begin position="3"/>
        <end position="208"/>
    </location>
</feature>
<dbReference type="GO" id="GO:0046872">
    <property type="term" value="F:metal ion binding"/>
    <property type="evidence" value="ECO:0007669"/>
    <property type="project" value="UniProtKB-KW"/>
</dbReference>
<evidence type="ECO:0000256" key="6">
    <source>
        <dbReference type="ARBA" id="ARBA00023002"/>
    </source>
</evidence>
<keyword evidence="12" id="KW-1185">Reference proteome</keyword>
<evidence type="ECO:0000256" key="2">
    <source>
        <dbReference type="ARBA" id="ARBA00001966"/>
    </source>
</evidence>
<dbReference type="Pfam" id="PF00724">
    <property type="entry name" value="Oxidored_FMN"/>
    <property type="match status" value="1"/>
</dbReference>
<dbReference type="GO" id="GO:0051536">
    <property type="term" value="F:iron-sulfur cluster binding"/>
    <property type="evidence" value="ECO:0007669"/>
    <property type="project" value="UniProtKB-KW"/>
</dbReference>
<proteinExistence type="predicted"/>
<dbReference type="EMBL" id="FOLG01000010">
    <property type="protein sequence ID" value="SFC86755.1"/>
    <property type="molecule type" value="Genomic_DNA"/>
</dbReference>
<dbReference type="InterPro" id="IPR013785">
    <property type="entry name" value="Aldolase_TIM"/>
</dbReference>
<evidence type="ECO:0000256" key="7">
    <source>
        <dbReference type="ARBA" id="ARBA00023004"/>
    </source>
</evidence>
<dbReference type="GO" id="GO:0010181">
    <property type="term" value="F:FMN binding"/>
    <property type="evidence" value="ECO:0007669"/>
    <property type="project" value="InterPro"/>
</dbReference>
<evidence type="ECO:0000256" key="8">
    <source>
        <dbReference type="ARBA" id="ARBA00023014"/>
    </source>
</evidence>
<dbReference type="Proteomes" id="UP000198728">
    <property type="component" value="Unassembled WGS sequence"/>
</dbReference>
<keyword evidence="6" id="KW-0560">Oxidoreductase</keyword>
<keyword evidence="4" id="KW-0288">FMN</keyword>
<dbReference type="STRING" id="441112.SAMN04488094_110114"/>
<evidence type="ECO:0000313" key="11">
    <source>
        <dbReference type="EMBL" id="SFC86755.1"/>
    </source>
</evidence>
<dbReference type="GO" id="GO:0016491">
    <property type="term" value="F:oxidoreductase activity"/>
    <property type="evidence" value="ECO:0007669"/>
    <property type="project" value="UniProtKB-KW"/>
</dbReference>
<protein>
    <submittedName>
        <fullName evidence="11">NADH:flavin oxidoreductase / NADH oxidase family protein</fullName>
    </submittedName>
</protein>
<evidence type="ECO:0000313" key="12">
    <source>
        <dbReference type="Proteomes" id="UP000198728"/>
    </source>
</evidence>
<gene>
    <name evidence="11" type="ORF">SAMN04488094_110114</name>
</gene>
<comment type="cofactor">
    <cofactor evidence="2">
        <name>[4Fe-4S] cluster</name>
        <dbReference type="ChEBI" id="CHEBI:49883"/>
    </cofactor>
</comment>
<feature type="region of interest" description="Disordered" evidence="9">
    <location>
        <begin position="231"/>
        <end position="256"/>
    </location>
</feature>
<dbReference type="SUPFAM" id="SSF51395">
    <property type="entry name" value="FMN-linked oxidoreductases"/>
    <property type="match status" value="1"/>
</dbReference>
<dbReference type="InterPro" id="IPR001155">
    <property type="entry name" value="OxRdtase_FMN_N"/>
</dbReference>
<reference evidence="11 12" key="1">
    <citation type="submission" date="2016-10" db="EMBL/GenBank/DDBJ databases">
        <authorList>
            <person name="de Groot N.N."/>
        </authorList>
    </citation>
    <scope>NUCLEOTIDE SEQUENCE [LARGE SCALE GENOMIC DNA]</scope>
    <source>
        <strain evidence="11 12">DSM 19548</strain>
    </source>
</reference>
<comment type="cofactor">
    <cofactor evidence="1">
        <name>FMN</name>
        <dbReference type="ChEBI" id="CHEBI:58210"/>
    </cofactor>
</comment>
<dbReference type="RefSeq" id="WP_177208377.1">
    <property type="nucleotide sequence ID" value="NZ_FOLG01000010.1"/>
</dbReference>
<evidence type="ECO:0000256" key="4">
    <source>
        <dbReference type="ARBA" id="ARBA00022643"/>
    </source>
</evidence>
<accession>A0A1I1MNM5</accession>
<dbReference type="PANTHER" id="PTHR42917:SF2">
    <property type="entry name" value="2,4-DIENOYL-COA REDUCTASE [(2E)-ENOYL-COA-PRODUCING]"/>
    <property type="match status" value="1"/>
</dbReference>
<dbReference type="AlphaFoldDB" id="A0A1I1MNM5"/>
<evidence type="ECO:0000256" key="1">
    <source>
        <dbReference type="ARBA" id="ARBA00001917"/>
    </source>
</evidence>
<evidence type="ECO:0000259" key="10">
    <source>
        <dbReference type="Pfam" id="PF00724"/>
    </source>
</evidence>
<keyword evidence="3" id="KW-0285">Flavoprotein</keyword>
<name>A0A1I1MNM5_9RHOB</name>
<evidence type="ECO:0000256" key="5">
    <source>
        <dbReference type="ARBA" id="ARBA00022723"/>
    </source>
</evidence>
<dbReference type="InterPro" id="IPR051793">
    <property type="entry name" value="NADH:flavin_oxidoreductase"/>
</dbReference>
<evidence type="ECO:0000256" key="9">
    <source>
        <dbReference type="SAM" id="MobiDB-lite"/>
    </source>
</evidence>
<dbReference type="Gene3D" id="3.20.20.70">
    <property type="entry name" value="Aldolase class I"/>
    <property type="match status" value="1"/>
</dbReference>
<keyword evidence="5" id="KW-0479">Metal-binding</keyword>
<keyword evidence="8" id="KW-0411">Iron-sulfur</keyword>
<organism evidence="11 12">
    <name type="scientific">Tropicimonas isoalkanivorans</name>
    <dbReference type="NCBI Taxonomy" id="441112"/>
    <lineage>
        <taxon>Bacteria</taxon>
        <taxon>Pseudomonadati</taxon>
        <taxon>Pseudomonadota</taxon>
        <taxon>Alphaproteobacteria</taxon>
        <taxon>Rhodobacterales</taxon>
        <taxon>Roseobacteraceae</taxon>
        <taxon>Tropicimonas</taxon>
    </lineage>
</organism>
<evidence type="ECO:0000256" key="3">
    <source>
        <dbReference type="ARBA" id="ARBA00022630"/>
    </source>
</evidence>
<dbReference type="PANTHER" id="PTHR42917">
    <property type="entry name" value="2,4-DIENOYL-COA REDUCTASE"/>
    <property type="match status" value="1"/>
</dbReference>
<keyword evidence="7" id="KW-0408">Iron</keyword>